<evidence type="ECO:0008006" key="4">
    <source>
        <dbReference type="Google" id="ProtNLM"/>
    </source>
</evidence>
<feature type="compositionally biased region" description="Low complexity" evidence="1">
    <location>
        <begin position="41"/>
        <end position="51"/>
    </location>
</feature>
<accession>A0A317DMW2</accession>
<sequence length="380" mass="39185">MLRDDELLDAIRRGEPPAADDPVAALLTDWHAELEARAAAVDAAASGSVAGPDRLPTSPETATAAGGGRDDATTADERSDPTRGGRSAAPAMPPAADVVPAARRKRHRPGRAPRRYGRVFAGSALTLLTMTGGLWLGSARAEPGGLLWPVAELIWTERAESLRTEQEIDRMLDQARRDLTAGRYADARAHLERAAALLAALGDDEHRARLRVDLDDLRQRLPTADPPKPAPGAPTTSASTTPPGTPSSPAPTGPHDAGGDTGAPAVVMIPSATEPSAERTQPALPTRPDRPSRPSPHTPEESGPTAPASGDGAPERKPPATPRRLPPTASGGTAPTATDDTNQLPRSGPPPARSGPLPPGHPAAGRAAAARPDGADSLPR</sequence>
<feature type="region of interest" description="Disordered" evidence="1">
    <location>
        <begin position="41"/>
        <end position="113"/>
    </location>
</feature>
<feature type="compositionally biased region" description="Basic and acidic residues" evidence="1">
    <location>
        <begin position="1"/>
        <end position="15"/>
    </location>
</feature>
<proteinExistence type="predicted"/>
<dbReference type="EMBL" id="QGKS01000181">
    <property type="protein sequence ID" value="PWR15530.1"/>
    <property type="molecule type" value="Genomic_DNA"/>
</dbReference>
<organism evidence="2 3">
    <name type="scientific">Micromonospora sicca</name>
    <dbReference type="NCBI Taxonomy" id="2202420"/>
    <lineage>
        <taxon>Bacteria</taxon>
        <taxon>Bacillati</taxon>
        <taxon>Actinomycetota</taxon>
        <taxon>Actinomycetes</taxon>
        <taxon>Micromonosporales</taxon>
        <taxon>Micromonosporaceae</taxon>
        <taxon>Micromonospora</taxon>
    </lineage>
</organism>
<feature type="compositionally biased region" description="Low complexity" evidence="1">
    <location>
        <begin position="326"/>
        <end position="346"/>
    </location>
</feature>
<feature type="region of interest" description="Disordered" evidence="1">
    <location>
        <begin position="1"/>
        <end position="22"/>
    </location>
</feature>
<dbReference type="AlphaFoldDB" id="A0A317DMW2"/>
<reference evidence="2 3" key="1">
    <citation type="submission" date="2018-05" db="EMBL/GenBank/DDBJ databases">
        <title>Micromonosporas from Atacama Desert.</title>
        <authorList>
            <person name="Carro L."/>
            <person name="Golinska P."/>
            <person name="Klenk H.-P."/>
            <person name="Goodfellow M."/>
        </authorList>
    </citation>
    <scope>NUCLEOTIDE SEQUENCE [LARGE SCALE GENOMIC DNA]</scope>
    <source>
        <strain evidence="2 3">4G51</strain>
    </source>
</reference>
<feature type="region of interest" description="Disordered" evidence="1">
    <location>
        <begin position="216"/>
        <end position="380"/>
    </location>
</feature>
<evidence type="ECO:0000313" key="3">
    <source>
        <dbReference type="Proteomes" id="UP000246050"/>
    </source>
</evidence>
<evidence type="ECO:0000256" key="1">
    <source>
        <dbReference type="SAM" id="MobiDB-lite"/>
    </source>
</evidence>
<feature type="compositionally biased region" description="Low complexity" evidence="1">
    <location>
        <begin position="88"/>
        <end position="101"/>
    </location>
</feature>
<feature type="compositionally biased region" description="Basic residues" evidence="1">
    <location>
        <begin position="102"/>
        <end position="113"/>
    </location>
</feature>
<protein>
    <recommendedName>
        <fullName evidence="4">Anti-sigma-D factor RsdA sigma factor binding region domain-containing protein</fullName>
    </recommendedName>
</protein>
<feature type="compositionally biased region" description="Basic and acidic residues" evidence="1">
    <location>
        <begin position="68"/>
        <end position="83"/>
    </location>
</feature>
<name>A0A317DMW2_9ACTN</name>
<dbReference type="Proteomes" id="UP000246050">
    <property type="component" value="Unassembled WGS sequence"/>
</dbReference>
<feature type="compositionally biased region" description="Low complexity" evidence="1">
    <location>
        <begin position="233"/>
        <end position="242"/>
    </location>
</feature>
<feature type="compositionally biased region" description="Low complexity" evidence="1">
    <location>
        <begin position="362"/>
        <end position="380"/>
    </location>
</feature>
<gene>
    <name evidence="2" type="ORF">DKT69_10635</name>
</gene>
<evidence type="ECO:0000313" key="2">
    <source>
        <dbReference type="EMBL" id="PWR15530.1"/>
    </source>
</evidence>
<comment type="caution">
    <text evidence="2">The sequence shown here is derived from an EMBL/GenBank/DDBJ whole genome shotgun (WGS) entry which is preliminary data.</text>
</comment>
<feature type="compositionally biased region" description="Pro residues" evidence="1">
    <location>
        <begin position="347"/>
        <end position="361"/>
    </location>
</feature>
<feature type="compositionally biased region" description="Pro residues" evidence="1">
    <location>
        <begin position="243"/>
        <end position="252"/>
    </location>
</feature>